<proteinExistence type="predicted"/>
<sequence>MINDEIFLRELERRDLSTVNAWRADRELVGLLGGSFRYVGSEIDEKWFDAYLASRTHSVRLAICLKSTGEAVGVAYLLGIDWVTRSAEFSIQIGVESARGRGIGEAATRLTLQHAFDDLNLHRISLTVLASNARAKALYEKVGFRAEGLFRQAAYKRGRYLDVIPMASLATDRPIPSPTARHPVHEPD</sequence>
<evidence type="ECO:0000313" key="3">
    <source>
        <dbReference type="Proteomes" id="UP001620514"/>
    </source>
</evidence>
<reference evidence="2 3" key="1">
    <citation type="submission" date="2024-10" db="EMBL/GenBank/DDBJ databases">
        <authorList>
            <person name="Deangelis K."/>
            <person name="Huntemann M."/>
            <person name="Clum A."/>
            <person name="Wang J."/>
            <person name="Palaniappan K."/>
            <person name="Ritter S."/>
            <person name="Chen I.-M."/>
            <person name="Stamatis D."/>
            <person name="Reddy T."/>
            <person name="O'Malley R."/>
            <person name="Daum C."/>
            <person name="Ng V."/>
            <person name="Ivanova N."/>
            <person name="Kyrpides N."/>
            <person name="Woyke T."/>
        </authorList>
    </citation>
    <scope>NUCLEOTIDE SEQUENCE [LARGE SCALE GENOMIC DNA]</scope>
    <source>
        <strain evidence="2 3">GAS97</strain>
    </source>
</reference>
<dbReference type="EMBL" id="JBIYDN010000001">
    <property type="protein sequence ID" value="MFK4440441.1"/>
    <property type="molecule type" value="Genomic_DNA"/>
</dbReference>
<name>A0ABW8MD82_9BURK</name>
<protein>
    <submittedName>
        <fullName evidence="2">RimJ/RimL family protein N-acetyltransferase</fullName>
    </submittedName>
</protein>
<dbReference type="SUPFAM" id="SSF55729">
    <property type="entry name" value="Acyl-CoA N-acyltransferases (Nat)"/>
    <property type="match status" value="1"/>
</dbReference>
<dbReference type="Proteomes" id="UP001620514">
    <property type="component" value="Unassembled WGS sequence"/>
</dbReference>
<feature type="domain" description="N-acetyltransferase" evidence="1">
    <location>
        <begin position="6"/>
        <end position="171"/>
    </location>
</feature>
<evidence type="ECO:0000259" key="1">
    <source>
        <dbReference type="PROSITE" id="PS51186"/>
    </source>
</evidence>
<dbReference type="PANTHER" id="PTHR43415:SF3">
    <property type="entry name" value="GNAT-FAMILY ACETYLTRANSFERASE"/>
    <property type="match status" value="1"/>
</dbReference>
<dbReference type="PANTHER" id="PTHR43415">
    <property type="entry name" value="SPERMIDINE N(1)-ACETYLTRANSFERASE"/>
    <property type="match status" value="1"/>
</dbReference>
<dbReference type="Gene3D" id="3.40.630.30">
    <property type="match status" value="1"/>
</dbReference>
<comment type="caution">
    <text evidence="2">The sequence shown here is derived from an EMBL/GenBank/DDBJ whole genome shotgun (WGS) entry which is preliminary data.</text>
</comment>
<dbReference type="PROSITE" id="PS51186">
    <property type="entry name" value="GNAT"/>
    <property type="match status" value="1"/>
</dbReference>
<evidence type="ECO:0000313" key="2">
    <source>
        <dbReference type="EMBL" id="MFK4440441.1"/>
    </source>
</evidence>
<dbReference type="InterPro" id="IPR016181">
    <property type="entry name" value="Acyl_CoA_acyltransferase"/>
</dbReference>
<gene>
    <name evidence="2" type="ORF">ABH943_000441</name>
</gene>
<reference evidence="2 3" key="2">
    <citation type="submission" date="2024-11" db="EMBL/GenBank/DDBJ databases">
        <title>Using genomics to understand microbial adaptation to soil warming.</title>
        <authorList>
            <person name="Deangelis K.M. PhD."/>
        </authorList>
    </citation>
    <scope>NUCLEOTIDE SEQUENCE [LARGE SCALE GENOMIC DNA]</scope>
    <source>
        <strain evidence="2 3">GAS97</strain>
    </source>
</reference>
<dbReference type="Pfam" id="PF13302">
    <property type="entry name" value="Acetyltransf_3"/>
    <property type="match status" value="1"/>
</dbReference>
<dbReference type="RefSeq" id="WP_404604160.1">
    <property type="nucleotide sequence ID" value="NZ_JBIYDN010000001.1"/>
</dbReference>
<accession>A0ABW8MD82</accession>
<dbReference type="InterPro" id="IPR000182">
    <property type="entry name" value="GNAT_dom"/>
</dbReference>
<keyword evidence="3" id="KW-1185">Reference proteome</keyword>
<organism evidence="2 3">
    <name type="scientific">Caballeronia udeis</name>
    <dbReference type="NCBI Taxonomy" id="1232866"/>
    <lineage>
        <taxon>Bacteria</taxon>
        <taxon>Pseudomonadati</taxon>
        <taxon>Pseudomonadota</taxon>
        <taxon>Betaproteobacteria</taxon>
        <taxon>Burkholderiales</taxon>
        <taxon>Burkholderiaceae</taxon>
        <taxon>Caballeronia</taxon>
    </lineage>
</organism>